<dbReference type="PROSITE" id="PS00061">
    <property type="entry name" value="ADH_SHORT"/>
    <property type="match status" value="1"/>
</dbReference>
<proteinExistence type="inferred from homology"/>
<evidence type="ECO:0000313" key="3">
    <source>
        <dbReference type="EMBL" id="MFD1675161.1"/>
    </source>
</evidence>
<evidence type="ECO:0000256" key="2">
    <source>
        <dbReference type="ARBA" id="ARBA00023002"/>
    </source>
</evidence>
<comment type="caution">
    <text evidence="3">The sequence shown here is derived from an EMBL/GenBank/DDBJ whole genome shotgun (WGS) entry which is preliminary data.</text>
</comment>
<organism evidence="3 4">
    <name type="scientific">Alicyclobacillus fodiniaquatilis</name>
    <dbReference type="NCBI Taxonomy" id="1661150"/>
    <lineage>
        <taxon>Bacteria</taxon>
        <taxon>Bacillati</taxon>
        <taxon>Bacillota</taxon>
        <taxon>Bacilli</taxon>
        <taxon>Bacillales</taxon>
        <taxon>Alicyclobacillaceae</taxon>
        <taxon>Alicyclobacillus</taxon>
    </lineage>
</organism>
<dbReference type="RefSeq" id="WP_377943034.1">
    <property type="nucleotide sequence ID" value="NZ_JBHUCX010000027.1"/>
</dbReference>
<dbReference type="PRINTS" id="PR00081">
    <property type="entry name" value="GDHRDH"/>
</dbReference>
<accession>A0ABW4JFI6</accession>
<keyword evidence="4" id="KW-1185">Reference proteome</keyword>
<gene>
    <name evidence="3" type="ORF">ACFSB2_10695</name>
</gene>
<dbReference type="PRINTS" id="PR00080">
    <property type="entry name" value="SDRFAMILY"/>
</dbReference>
<dbReference type="EC" id="1.1.1.47" evidence="3"/>
<name>A0ABW4JFI6_9BACL</name>
<evidence type="ECO:0000256" key="1">
    <source>
        <dbReference type="ARBA" id="ARBA00006484"/>
    </source>
</evidence>
<protein>
    <submittedName>
        <fullName evidence="3">Glucose 1-dehydrogenase</fullName>
        <ecNumber evidence="3">1.1.1.47</ecNumber>
    </submittedName>
</protein>
<dbReference type="PANTHER" id="PTHR43639:SF1">
    <property type="entry name" value="SHORT-CHAIN DEHYDROGENASE_REDUCTASE FAMILY PROTEIN"/>
    <property type="match status" value="1"/>
</dbReference>
<dbReference type="EMBL" id="JBHUCX010000027">
    <property type="protein sequence ID" value="MFD1675161.1"/>
    <property type="molecule type" value="Genomic_DNA"/>
</dbReference>
<dbReference type="PANTHER" id="PTHR43639">
    <property type="entry name" value="OXIDOREDUCTASE, SHORT-CHAIN DEHYDROGENASE/REDUCTASE FAMILY (AFU_ORTHOLOGUE AFUA_5G02870)"/>
    <property type="match status" value="1"/>
</dbReference>
<dbReference type="NCBIfam" id="NF005559">
    <property type="entry name" value="PRK07231.1"/>
    <property type="match status" value="1"/>
</dbReference>
<comment type="similarity">
    <text evidence="1">Belongs to the short-chain dehydrogenases/reductases (SDR) family.</text>
</comment>
<sequence length="253" mass="26898">MEQRVVIVTGGAQGIGLAISRSFAQTGALVVIADADREAGEEALAAFVQQDQQARFIPTDVSDEIQVRTLIDTVVRECGRIDVVVNNAGTSSNMPIEQLPVDAWDKVIGVNLRGPFMLAKYAAPHLRKASPGVIINIASTRALMSEANTEAYSASKGGIVALTHALAISLGPDIRVNAISPGWIEVGDWKKRTTRTEPQHSPADLAQHPVGRVGVPYDIGNACVFLASKEAGFITGQNIVIDGGMTVKMIYEP</sequence>
<dbReference type="SUPFAM" id="SSF51735">
    <property type="entry name" value="NAD(P)-binding Rossmann-fold domains"/>
    <property type="match status" value="1"/>
</dbReference>
<keyword evidence="2 3" id="KW-0560">Oxidoreductase</keyword>
<dbReference type="Proteomes" id="UP001597079">
    <property type="component" value="Unassembled WGS sequence"/>
</dbReference>
<dbReference type="InterPro" id="IPR002347">
    <property type="entry name" value="SDR_fam"/>
</dbReference>
<dbReference type="Gene3D" id="3.40.50.720">
    <property type="entry name" value="NAD(P)-binding Rossmann-like Domain"/>
    <property type="match status" value="1"/>
</dbReference>
<evidence type="ECO:0000313" key="4">
    <source>
        <dbReference type="Proteomes" id="UP001597079"/>
    </source>
</evidence>
<dbReference type="InterPro" id="IPR036291">
    <property type="entry name" value="NAD(P)-bd_dom_sf"/>
</dbReference>
<dbReference type="GO" id="GO:0047936">
    <property type="term" value="F:glucose 1-dehydrogenase [NAD(P)+] activity"/>
    <property type="evidence" value="ECO:0007669"/>
    <property type="project" value="UniProtKB-EC"/>
</dbReference>
<dbReference type="InterPro" id="IPR020904">
    <property type="entry name" value="Sc_DH/Rdtase_CS"/>
</dbReference>
<reference evidence="4" key="1">
    <citation type="journal article" date="2019" name="Int. J. Syst. Evol. Microbiol.">
        <title>The Global Catalogue of Microorganisms (GCM) 10K type strain sequencing project: providing services to taxonomists for standard genome sequencing and annotation.</title>
        <authorList>
            <consortium name="The Broad Institute Genomics Platform"/>
            <consortium name="The Broad Institute Genome Sequencing Center for Infectious Disease"/>
            <person name="Wu L."/>
            <person name="Ma J."/>
        </authorList>
    </citation>
    <scope>NUCLEOTIDE SEQUENCE [LARGE SCALE GENOMIC DNA]</scope>
    <source>
        <strain evidence="4">CGMCC 1.12286</strain>
    </source>
</reference>
<dbReference type="Pfam" id="PF13561">
    <property type="entry name" value="adh_short_C2"/>
    <property type="match status" value="1"/>
</dbReference>